<feature type="transmembrane region" description="Helical" evidence="1">
    <location>
        <begin position="47"/>
        <end position="70"/>
    </location>
</feature>
<dbReference type="AlphaFoldDB" id="A0A1W0A6Q3"/>
<dbReference type="EMBL" id="JNBS01000408">
    <property type="protein sequence ID" value="OQS05879.1"/>
    <property type="molecule type" value="Genomic_DNA"/>
</dbReference>
<feature type="transmembrane region" description="Helical" evidence="1">
    <location>
        <begin position="118"/>
        <end position="139"/>
    </location>
</feature>
<evidence type="ECO:0008006" key="4">
    <source>
        <dbReference type="Google" id="ProtNLM"/>
    </source>
</evidence>
<keyword evidence="3" id="KW-1185">Reference proteome</keyword>
<comment type="caution">
    <text evidence="2">The sequence shown here is derived from an EMBL/GenBank/DDBJ whole genome shotgun (WGS) entry which is preliminary data.</text>
</comment>
<evidence type="ECO:0000313" key="3">
    <source>
        <dbReference type="Proteomes" id="UP000243217"/>
    </source>
</evidence>
<sequence length="226" mass="25465">MNRRIGGALRGFQACCGVLIVATTMLTYDTFQLIDGDQYRYAQTYQFVSVVVGYTTIQYGVLYIVFVISLRKISPDVVLERFLDGILVICSIVCGYMAQRKILSCNTRMFVYQAHCDALTWSAIACFVNAGLFILSLLCSFCNKKKLNPDATQNLVPRGNYGPSIPMLSPRNFDDDNTDRIIPRGNFKPEEDRTDKLVPRGNFALKSIEPDEDKTEKLVPRGNFIV</sequence>
<organism evidence="2 3">
    <name type="scientific">Thraustotheca clavata</name>
    <dbReference type="NCBI Taxonomy" id="74557"/>
    <lineage>
        <taxon>Eukaryota</taxon>
        <taxon>Sar</taxon>
        <taxon>Stramenopiles</taxon>
        <taxon>Oomycota</taxon>
        <taxon>Saprolegniomycetes</taxon>
        <taxon>Saprolegniales</taxon>
        <taxon>Achlyaceae</taxon>
        <taxon>Thraustotheca</taxon>
    </lineage>
</organism>
<dbReference type="OrthoDB" id="70028at2759"/>
<keyword evidence="1" id="KW-0812">Transmembrane</keyword>
<evidence type="ECO:0000256" key="1">
    <source>
        <dbReference type="SAM" id="Phobius"/>
    </source>
</evidence>
<keyword evidence="1" id="KW-1133">Transmembrane helix</keyword>
<dbReference type="Proteomes" id="UP000243217">
    <property type="component" value="Unassembled WGS sequence"/>
</dbReference>
<evidence type="ECO:0000313" key="2">
    <source>
        <dbReference type="EMBL" id="OQS05879.1"/>
    </source>
</evidence>
<gene>
    <name evidence="2" type="ORF">THRCLA_02037</name>
</gene>
<dbReference type="PANTHER" id="PTHR28165:SF1">
    <property type="entry name" value="NON-CLASSICAL EXPORT PROTEIN 2-RELATED"/>
    <property type="match status" value="1"/>
</dbReference>
<feature type="transmembrane region" description="Helical" evidence="1">
    <location>
        <begin position="7"/>
        <end position="27"/>
    </location>
</feature>
<feature type="transmembrane region" description="Helical" evidence="1">
    <location>
        <begin position="82"/>
        <end position="98"/>
    </location>
</feature>
<reference evidence="2 3" key="1">
    <citation type="journal article" date="2014" name="Genome Biol. Evol.">
        <title>The secreted proteins of Achlya hypogyna and Thraustotheca clavata identify the ancestral oomycete secretome and reveal gene acquisitions by horizontal gene transfer.</title>
        <authorList>
            <person name="Misner I."/>
            <person name="Blouin N."/>
            <person name="Leonard G."/>
            <person name="Richards T.A."/>
            <person name="Lane C.E."/>
        </authorList>
    </citation>
    <scope>NUCLEOTIDE SEQUENCE [LARGE SCALE GENOMIC DNA]</scope>
    <source>
        <strain evidence="2 3">ATCC 34112</strain>
    </source>
</reference>
<accession>A0A1W0A6Q3</accession>
<keyword evidence="1" id="KW-0472">Membrane</keyword>
<protein>
    <recommendedName>
        <fullName evidence="4">MARVEL domain-containing protein</fullName>
    </recommendedName>
</protein>
<proteinExistence type="predicted"/>
<dbReference type="PANTHER" id="PTHR28165">
    <property type="entry name" value="NON-CLASSICAL EXPORT PROTEIN 2-RELATED"/>
    <property type="match status" value="1"/>
</dbReference>
<name>A0A1W0A6Q3_9STRA</name>
<dbReference type="InterPro" id="IPR052649">
    <property type="entry name" value="NCE102-like"/>
</dbReference>